<dbReference type="Proteomes" id="UP000219338">
    <property type="component" value="Unassembled WGS sequence"/>
</dbReference>
<gene>
    <name evidence="1" type="ORF">ARMOST_19533</name>
</gene>
<name>A0A284S4S5_ARMOS</name>
<organism evidence="1 2">
    <name type="scientific">Armillaria ostoyae</name>
    <name type="common">Armillaria root rot fungus</name>
    <dbReference type="NCBI Taxonomy" id="47428"/>
    <lineage>
        <taxon>Eukaryota</taxon>
        <taxon>Fungi</taxon>
        <taxon>Dikarya</taxon>
        <taxon>Basidiomycota</taxon>
        <taxon>Agaricomycotina</taxon>
        <taxon>Agaricomycetes</taxon>
        <taxon>Agaricomycetidae</taxon>
        <taxon>Agaricales</taxon>
        <taxon>Marasmiineae</taxon>
        <taxon>Physalacriaceae</taxon>
        <taxon>Armillaria</taxon>
    </lineage>
</organism>
<sequence>MAETVGTIETTCKAFAANVDIPHAMDVGRSAQTSDSQIKSSISLVPVRRPTSYWIPTARRCARLATTSPGRFRSAFSSVEYNSPTFQMTSGLAARSTIIERNPAIRSRMGSGFDSRKCCDAMCKIGWICYSRKIYLRGSGNFGLFTFLTFTRRGSDLVQCGELVAVKGTSDGEADKKCFSPRSSRFLK</sequence>
<keyword evidence="2" id="KW-1185">Reference proteome</keyword>
<reference evidence="2" key="1">
    <citation type="journal article" date="2017" name="Nat. Ecol. Evol.">
        <title>Genome expansion and lineage-specific genetic innovations in the forest pathogenic fungi Armillaria.</title>
        <authorList>
            <person name="Sipos G."/>
            <person name="Prasanna A.N."/>
            <person name="Walter M.C."/>
            <person name="O'Connor E."/>
            <person name="Balint B."/>
            <person name="Krizsan K."/>
            <person name="Kiss B."/>
            <person name="Hess J."/>
            <person name="Varga T."/>
            <person name="Slot J."/>
            <person name="Riley R."/>
            <person name="Boka B."/>
            <person name="Rigling D."/>
            <person name="Barry K."/>
            <person name="Lee J."/>
            <person name="Mihaltcheva S."/>
            <person name="LaButti K."/>
            <person name="Lipzen A."/>
            <person name="Waldron R."/>
            <person name="Moloney N.M."/>
            <person name="Sperisen C."/>
            <person name="Kredics L."/>
            <person name="Vagvoelgyi C."/>
            <person name="Patrignani A."/>
            <person name="Fitzpatrick D."/>
            <person name="Nagy I."/>
            <person name="Doyle S."/>
            <person name="Anderson J.B."/>
            <person name="Grigoriev I.V."/>
            <person name="Gueldener U."/>
            <person name="Muensterkoetter M."/>
            <person name="Nagy L.G."/>
        </authorList>
    </citation>
    <scope>NUCLEOTIDE SEQUENCE [LARGE SCALE GENOMIC DNA]</scope>
    <source>
        <strain evidence="2">C18/9</strain>
    </source>
</reference>
<dbReference type="EMBL" id="FUEG01000032">
    <property type="protein sequence ID" value="SJL16018.1"/>
    <property type="molecule type" value="Genomic_DNA"/>
</dbReference>
<evidence type="ECO:0000313" key="1">
    <source>
        <dbReference type="EMBL" id="SJL16018.1"/>
    </source>
</evidence>
<evidence type="ECO:0000313" key="2">
    <source>
        <dbReference type="Proteomes" id="UP000219338"/>
    </source>
</evidence>
<accession>A0A284S4S5</accession>
<protein>
    <submittedName>
        <fullName evidence="1">Uncharacterized protein</fullName>
    </submittedName>
</protein>
<proteinExistence type="predicted"/>
<dbReference type="AlphaFoldDB" id="A0A284S4S5"/>